<evidence type="ECO:0000256" key="1">
    <source>
        <dbReference type="SAM" id="Phobius"/>
    </source>
</evidence>
<keyword evidence="1" id="KW-1133">Transmembrane helix</keyword>
<dbReference type="Proteomes" id="UP000000739">
    <property type="component" value="Chromosome"/>
</dbReference>
<feature type="transmembrane region" description="Helical" evidence="1">
    <location>
        <begin position="151"/>
        <end position="178"/>
    </location>
</feature>
<name>B8FIC7_DESAL</name>
<accession>B8FIC7</accession>
<gene>
    <name evidence="2" type="ordered locus">Dalk_2224</name>
</gene>
<dbReference type="EMBL" id="CP001322">
    <property type="protein sequence ID" value="ACL03917.1"/>
    <property type="molecule type" value="Genomic_DNA"/>
</dbReference>
<proteinExistence type="predicted"/>
<keyword evidence="1" id="KW-0472">Membrane</keyword>
<dbReference type="AlphaFoldDB" id="B8FIC7"/>
<reference evidence="2 3" key="1">
    <citation type="journal article" date="2012" name="Environ. Microbiol.">
        <title>The genome sequence of Desulfatibacillum alkenivorans AK-01: a blueprint for anaerobic alkane oxidation.</title>
        <authorList>
            <person name="Callaghan A.V."/>
            <person name="Morris B.E."/>
            <person name="Pereira I.A."/>
            <person name="McInerney M.J."/>
            <person name="Austin R.N."/>
            <person name="Groves J.T."/>
            <person name="Kukor J.J."/>
            <person name="Suflita J.M."/>
            <person name="Young L.Y."/>
            <person name="Zylstra G.J."/>
            <person name="Wawrik B."/>
        </authorList>
    </citation>
    <scope>NUCLEOTIDE SEQUENCE [LARGE SCALE GENOMIC DNA]</scope>
    <source>
        <strain evidence="2 3">AK-01</strain>
    </source>
</reference>
<sequence>MSQGKNIVTEPFTSPVKFLLGTCAAYVVTWIFSLYYLAGRVEGGMEALTANPFDLRVTLMFITVFGCVIGVATGLLSARTKGKNFAGTVTDGFLAGLAGVAGAWINWLWAFMLVLWTIIMALPVAFEAVSSSQWPGAKAFFAFFSSGPFNAGVLSYSHAFAVVWAGGAVMAVVFIFLFHHTLYDGFNPVFSKPTLPAVLGIVVLTGVLAAFIPQFGITVMGMLLAGSISVGPLLCIHDCLWSGNGQPVVIEEPVEV</sequence>
<feature type="transmembrane region" description="Helical" evidence="1">
    <location>
        <begin position="198"/>
        <end position="224"/>
    </location>
</feature>
<keyword evidence="1" id="KW-0812">Transmembrane</keyword>
<feature type="transmembrane region" description="Helical" evidence="1">
    <location>
        <begin position="58"/>
        <end position="78"/>
    </location>
</feature>
<feature type="transmembrane region" description="Helical" evidence="1">
    <location>
        <begin position="18"/>
        <end position="38"/>
    </location>
</feature>
<evidence type="ECO:0000313" key="3">
    <source>
        <dbReference type="Proteomes" id="UP000000739"/>
    </source>
</evidence>
<organism evidence="2 3">
    <name type="scientific">Desulfatibacillum aliphaticivorans</name>
    <dbReference type="NCBI Taxonomy" id="218208"/>
    <lineage>
        <taxon>Bacteria</taxon>
        <taxon>Pseudomonadati</taxon>
        <taxon>Thermodesulfobacteriota</taxon>
        <taxon>Desulfobacteria</taxon>
        <taxon>Desulfobacterales</taxon>
        <taxon>Desulfatibacillaceae</taxon>
        <taxon>Desulfatibacillum</taxon>
    </lineage>
</organism>
<evidence type="ECO:0000313" key="2">
    <source>
        <dbReference type="EMBL" id="ACL03917.1"/>
    </source>
</evidence>
<protein>
    <submittedName>
        <fullName evidence="2">Uncharacterized protein</fullName>
    </submittedName>
</protein>
<keyword evidence="3" id="KW-1185">Reference proteome</keyword>
<dbReference type="HOGENOM" id="CLU_1084717_0_0_7"/>
<dbReference type="KEGG" id="dal:Dalk_2224"/>
<dbReference type="RefSeq" id="WP_015946992.1">
    <property type="nucleotide sequence ID" value="NC_011768.1"/>
</dbReference>